<accession>A0A840SI36</accession>
<proteinExistence type="predicted"/>
<dbReference type="EMBL" id="JACHFR010000004">
    <property type="protein sequence ID" value="MBB5219808.1"/>
    <property type="molecule type" value="Genomic_DNA"/>
</dbReference>
<sequence length="217" mass="25239">MKDLNIPLEKLIASKAIIGQCKKEKRIFTPFEQAVLIYQNPLLSHDEMLNLLNQINEAIKGDSEYEELHKQLEEYILTKDGKQIEWFHKEHFANAFIEVPFPFRNGDFVHTIGDSKIAIFSSCKDEKDYKKGIKFRQNLLKKGAGLDTTDISCRVESLETSYKKPQQLCFQHYHPSLLTLEYAELKEDDENYVLLKAAQELMQGRGSLEVFCEYLLK</sequence>
<keyword evidence="2" id="KW-1185">Reference proteome</keyword>
<gene>
    <name evidence="1" type="ORF">HNP77_002197</name>
</gene>
<reference evidence="1 2" key="1">
    <citation type="submission" date="2020-08" db="EMBL/GenBank/DDBJ databases">
        <title>Genomic Encyclopedia of Type Strains, Phase IV (KMG-IV): sequencing the most valuable type-strain genomes for metagenomic binning, comparative biology and taxonomic classification.</title>
        <authorList>
            <person name="Goeker M."/>
        </authorList>
    </citation>
    <scope>NUCLEOTIDE SEQUENCE [LARGE SCALE GENOMIC DNA]</scope>
    <source>
        <strain evidence="1 2">DSM 103679</strain>
    </source>
</reference>
<dbReference type="AlphaFoldDB" id="A0A840SI36"/>
<comment type="caution">
    <text evidence="1">The sequence shown here is derived from an EMBL/GenBank/DDBJ whole genome shotgun (WGS) entry which is preliminary data.</text>
</comment>
<dbReference type="Proteomes" id="UP000578697">
    <property type="component" value="Unassembled WGS sequence"/>
</dbReference>
<protein>
    <submittedName>
        <fullName evidence="1">Uncharacterized protein</fullName>
    </submittedName>
</protein>
<evidence type="ECO:0000313" key="2">
    <source>
        <dbReference type="Proteomes" id="UP000578697"/>
    </source>
</evidence>
<dbReference type="RefSeq" id="WP_184653289.1">
    <property type="nucleotide sequence ID" value="NZ_JACHFR010000004.1"/>
</dbReference>
<organism evidence="1 2">
    <name type="scientific">Treponema rectale</name>
    <dbReference type="NCBI Taxonomy" id="744512"/>
    <lineage>
        <taxon>Bacteria</taxon>
        <taxon>Pseudomonadati</taxon>
        <taxon>Spirochaetota</taxon>
        <taxon>Spirochaetia</taxon>
        <taxon>Spirochaetales</taxon>
        <taxon>Treponemataceae</taxon>
        <taxon>Treponema</taxon>
    </lineage>
</organism>
<name>A0A840SI36_9SPIR</name>
<evidence type="ECO:0000313" key="1">
    <source>
        <dbReference type="EMBL" id="MBB5219808.1"/>
    </source>
</evidence>